<name>A0ABT1LB13_9HYPH</name>
<evidence type="ECO:0000256" key="4">
    <source>
        <dbReference type="SAM" id="MobiDB-lite"/>
    </source>
</evidence>
<dbReference type="EMBL" id="JANCLU010000004">
    <property type="protein sequence ID" value="MCP8937955.1"/>
    <property type="molecule type" value="Genomic_DNA"/>
</dbReference>
<dbReference type="Pfam" id="PF07729">
    <property type="entry name" value="FCD"/>
    <property type="match status" value="1"/>
</dbReference>
<protein>
    <submittedName>
        <fullName evidence="6">GntR family transcriptional regulator</fullName>
    </submittedName>
</protein>
<keyword evidence="3" id="KW-0804">Transcription</keyword>
<gene>
    <name evidence="6" type="ORF">NK718_05460</name>
</gene>
<dbReference type="Gene3D" id="1.20.120.530">
    <property type="entry name" value="GntR ligand-binding domain-like"/>
    <property type="match status" value="1"/>
</dbReference>
<dbReference type="InterPro" id="IPR036390">
    <property type="entry name" value="WH_DNA-bd_sf"/>
</dbReference>
<dbReference type="InterPro" id="IPR008920">
    <property type="entry name" value="TF_FadR/GntR_C"/>
</dbReference>
<dbReference type="SMART" id="SM00895">
    <property type="entry name" value="FCD"/>
    <property type="match status" value="1"/>
</dbReference>
<evidence type="ECO:0000259" key="5">
    <source>
        <dbReference type="PROSITE" id="PS50949"/>
    </source>
</evidence>
<sequence>MPRKPLPNGDAPIRLSKPDSLSERIHGDLRARLQRCEIGPDDRLVDTEIAAAYGTSRMPAREALLRLANEGYLVGTTRGFTVPRLTLDDISDIFEVRRLLEPRAAANAARDLDDAARRELTLAIEETRAALADDDAERLIGANIRFRAAWLGAVRNARLATTIARFVDHVQTVRLGTLTDRVTRKVVADGLETLYDAFMRRDPAVAADRMTQFMASAEQAFFKVRKAQLEAERRSPPSTSPSRESTR</sequence>
<dbReference type="InterPro" id="IPR000524">
    <property type="entry name" value="Tscrpt_reg_HTH_GntR"/>
</dbReference>
<feature type="region of interest" description="Disordered" evidence="4">
    <location>
        <begin position="228"/>
        <end position="247"/>
    </location>
</feature>
<feature type="compositionally biased region" description="Low complexity" evidence="4">
    <location>
        <begin position="236"/>
        <end position="247"/>
    </location>
</feature>
<dbReference type="SMART" id="SM00345">
    <property type="entry name" value="HTH_GNTR"/>
    <property type="match status" value="1"/>
</dbReference>
<dbReference type="InterPro" id="IPR011711">
    <property type="entry name" value="GntR_C"/>
</dbReference>
<proteinExistence type="predicted"/>
<dbReference type="Proteomes" id="UP001205890">
    <property type="component" value="Unassembled WGS sequence"/>
</dbReference>
<evidence type="ECO:0000256" key="3">
    <source>
        <dbReference type="ARBA" id="ARBA00023163"/>
    </source>
</evidence>
<keyword evidence="1" id="KW-0805">Transcription regulation</keyword>
<comment type="caution">
    <text evidence="6">The sequence shown here is derived from an EMBL/GenBank/DDBJ whole genome shotgun (WGS) entry which is preliminary data.</text>
</comment>
<feature type="domain" description="HTH gntR-type" evidence="5">
    <location>
        <begin position="19"/>
        <end position="85"/>
    </location>
</feature>
<dbReference type="Pfam" id="PF00392">
    <property type="entry name" value="GntR"/>
    <property type="match status" value="1"/>
</dbReference>
<organism evidence="6 7">
    <name type="scientific">Alsobacter ponti</name>
    <dbReference type="NCBI Taxonomy" id="2962936"/>
    <lineage>
        <taxon>Bacteria</taxon>
        <taxon>Pseudomonadati</taxon>
        <taxon>Pseudomonadota</taxon>
        <taxon>Alphaproteobacteria</taxon>
        <taxon>Hyphomicrobiales</taxon>
        <taxon>Alsobacteraceae</taxon>
        <taxon>Alsobacter</taxon>
    </lineage>
</organism>
<dbReference type="SUPFAM" id="SSF48008">
    <property type="entry name" value="GntR ligand-binding domain-like"/>
    <property type="match status" value="1"/>
</dbReference>
<dbReference type="PANTHER" id="PTHR43537:SF5">
    <property type="entry name" value="UXU OPERON TRANSCRIPTIONAL REGULATOR"/>
    <property type="match status" value="1"/>
</dbReference>
<dbReference type="PROSITE" id="PS50949">
    <property type="entry name" value="HTH_GNTR"/>
    <property type="match status" value="1"/>
</dbReference>
<dbReference type="Gene3D" id="1.10.10.10">
    <property type="entry name" value="Winged helix-like DNA-binding domain superfamily/Winged helix DNA-binding domain"/>
    <property type="match status" value="1"/>
</dbReference>
<dbReference type="InterPro" id="IPR036388">
    <property type="entry name" value="WH-like_DNA-bd_sf"/>
</dbReference>
<reference evidence="6 7" key="1">
    <citation type="submission" date="2022-07" db="EMBL/GenBank/DDBJ databases">
        <authorList>
            <person name="Li W.-J."/>
            <person name="Deng Q.-Q."/>
        </authorList>
    </citation>
    <scope>NUCLEOTIDE SEQUENCE [LARGE SCALE GENOMIC DNA]</scope>
    <source>
        <strain evidence="6 7">SYSU M60028</strain>
    </source>
</reference>
<evidence type="ECO:0000313" key="6">
    <source>
        <dbReference type="EMBL" id="MCP8937955.1"/>
    </source>
</evidence>
<dbReference type="RefSeq" id="WP_254739395.1">
    <property type="nucleotide sequence ID" value="NZ_JANCLU010000004.1"/>
</dbReference>
<evidence type="ECO:0000256" key="1">
    <source>
        <dbReference type="ARBA" id="ARBA00023015"/>
    </source>
</evidence>
<dbReference type="PANTHER" id="PTHR43537">
    <property type="entry name" value="TRANSCRIPTIONAL REGULATOR, GNTR FAMILY"/>
    <property type="match status" value="1"/>
</dbReference>
<accession>A0ABT1LB13</accession>
<evidence type="ECO:0000256" key="2">
    <source>
        <dbReference type="ARBA" id="ARBA00023125"/>
    </source>
</evidence>
<keyword evidence="2" id="KW-0238">DNA-binding</keyword>
<evidence type="ECO:0000313" key="7">
    <source>
        <dbReference type="Proteomes" id="UP001205890"/>
    </source>
</evidence>
<dbReference type="SUPFAM" id="SSF46785">
    <property type="entry name" value="Winged helix' DNA-binding domain"/>
    <property type="match status" value="1"/>
</dbReference>
<keyword evidence="7" id="KW-1185">Reference proteome</keyword>